<reference evidence="2 3" key="1">
    <citation type="submission" date="2019-05" db="EMBL/GenBank/DDBJ databases">
        <title>Psychrobacillus vulpis sp. nov., a new species isolated from feces of a red fox that inhabits in The Tablas de Daimiel Natural Park, Albacete, Spain.</title>
        <authorList>
            <person name="Rodriguez M."/>
            <person name="Reina J.C."/>
            <person name="Bejar V."/>
            <person name="Llamas I."/>
        </authorList>
    </citation>
    <scope>NUCLEOTIDE SEQUENCE [LARGE SCALE GENOMIC DNA]</scope>
    <source>
        <strain evidence="2 3">NHI-2</strain>
    </source>
</reference>
<feature type="transmembrane region" description="Helical" evidence="1">
    <location>
        <begin position="9"/>
        <end position="25"/>
    </location>
</feature>
<name>A0A544TG58_9BACI</name>
<comment type="caution">
    <text evidence="2">The sequence shown here is derived from an EMBL/GenBank/DDBJ whole genome shotgun (WGS) entry which is preliminary data.</text>
</comment>
<dbReference type="Proteomes" id="UP000318937">
    <property type="component" value="Unassembled WGS sequence"/>
</dbReference>
<evidence type="ECO:0000256" key="1">
    <source>
        <dbReference type="SAM" id="Phobius"/>
    </source>
</evidence>
<feature type="transmembrane region" description="Helical" evidence="1">
    <location>
        <begin position="497"/>
        <end position="515"/>
    </location>
</feature>
<evidence type="ECO:0000313" key="3">
    <source>
        <dbReference type="Proteomes" id="UP000318937"/>
    </source>
</evidence>
<dbReference type="InterPro" id="IPR014867">
    <property type="entry name" value="Spore_coat_CotH_CotH2/3/7"/>
</dbReference>
<dbReference type="EMBL" id="VDGG01000011">
    <property type="protein sequence ID" value="TQR16431.1"/>
    <property type="molecule type" value="Genomic_DNA"/>
</dbReference>
<keyword evidence="1" id="KW-1133">Transmembrane helix</keyword>
<dbReference type="Pfam" id="PF08757">
    <property type="entry name" value="CotH"/>
    <property type="match status" value="1"/>
</dbReference>
<proteinExistence type="predicted"/>
<keyword evidence="3" id="KW-1185">Reference proteome</keyword>
<sequence>MSMLKEKKWIIIIGFIFSISMMVFIETNRTFAEESQADDPIFKKGEISNIEIEIDKSEFQDMLDNPMEEEYKEGTVTYNGKTIGYTDVRVKGNSSLMSVAGSDSNRYSFKLEFNKYIEQNLAGYTKINLNNNFADPSYMREYLTYDLLEKMGLETPNYSYVNVSINGEPYGLYLAVENIEEPYLERNFGYTTGNLYKADTGASLTWEDGMSVDETGLIIKSGRKNNTKLLEFIKALNDGKDIESYFDVDKYLRYLAVSTVTADMDSYQGMMSHNYYMYEQDGKFTFLAWDHNMSIGGMIGQEIDAQKEMLIDEPTIGAVENHPLVHYVLSNDEYKEQYHHYVQQTVDLLKDIDSQVDELKSLIGEEVKNDPTAFYSYDDFLANTGDQTIDGYPGIVGFIKGRLENVQKQLNGEIPSYVNGEGLSGGGGRIPVNMSAMGNGEMPKGMPAMGNGEMPEGMPAMGRGGMPDGMQNMNRGGMPWGGGGNQGTNNQDQLKELFTVAILLLLLFGSLLFVNRFKRYQGYKRLNK</sequence>
<organism evidence="2 3">
    <name type="scientific">Psychrobacillus soli</name>
    <dbReference type="NCBI Taxonomy" id="1543965"/>
    <lineage>
        <taxon>Bacteria</taxon>
        <taxon>Bacillati</taxon>
        <taxon>Bacillota</taxon>
        <taxon>Bacilli</taxon>
        <taxon>Bacillales</taxon>
        <taxon>Bacillaceae</taxon>
        <taxon>Psychrobacillus</taxon>
    </lineage>
</organism>
<dbReference type="OrthoDB" id="3235126at2"/>
<dbReference type="PANTHER" id="PTHR40050:SF1">
    <property type="entry name" value="INNER SPORE COAT PROTEIN H"/>
    <property type="match status" value="1"/>
</dbReference>
<keyword evidence="1" id="KW-0472">Membrane</keyword>
<evidence type="ECO:0000313" key="2">
    <source>
        <dbReference type="EMBL" id="TQR16431.1"/>
    </source>
</evidence>
<accession>A0A544TG58</accession>
<protein>
    <submittedName>
        <fullName evidence="2">Spore coat assembly protein</fullName>
    </submittedName>
</protein>
<dbReference type="PANTHER" id="PTHR40050">
    <property type="entry name" value="INNER SPORE COAT PROTEIN H"/>
    <property type="match status" value="1"/>
</dbReference>
<dbReference type="AlphaFoldDB" id="A0A544TG58"/>
<keyword evidence="1" id="KW-0812">Transmembrane</keyword>
<gene>
    <name evidence="2" type="ORF">FG383_06875</name>
</gene>